<dbReference type="Gene3D" id="2.50.20.10">
    <property type="entry name" value="Lipoprotein localisation LolA/LolB/LppX"/>
    <property type="match status" value="1"/>
</dbReference>
<dbReference type="AlphaFoldDB" id="A0A917TMR3"/>
<dbReference type="EMBL" id="BMPI01000014">
    <property type="protein sequence ID" value="GGM28778.1"/>
    <property type="molecule type" value="Genomic_DNA"/>
</dbReference>
<evidence type="ECO:0008006" key="3">
    <source>
        <dbReference type="Google" id="ProtNLM"/>
    </source>
</evidence>
<dbReference type="PROSITE" id="PS51318">
    <property type="entry name" value="TAT"/>
    <property type="match status" value="1"/>
</dbReference>
<evidence type="ECO:0000313" key="1">
    <source>
        <dbReference type="EMBL" id="GGM28778.1"/>
    </source>
</evidence>
<gene>
    <name evidence="1" type="ORF">GCM10007977_032570</name>
</gene>
<dbReference type="Proteomes" id="UP000642070">
    <property type="component" value="Unassembled WGS sequence"/>
</dbReference>
<evidence type="ECO:0000313" key="2">
    <source>
        <dbReference type="Proteomes" id="UP000642070"/>
    </source>
</evidence>
<reference evidence="1" key="2">
    <citation type="submission" date="2020-09" db="EMBL/GenBank/DDBJ databases">
        <authorList>
            <person name="Sun Q."/>
            <person name="Ohkuma M."/>
        </authorList>
    </citation>
    <scope>NUCLEOTIDE SEQUENCE</scope>
    <source>
        <strain evidence="1">JCM 19831</strain>
    </source>
</reference>
<dbReference type="InterPro" id="IPR006311">
    <property type="entry name" value="TAT_signal"/>
</dbReference>
<comment type="caution">
    <text evidence="1">The sequence shown here is derived from an EMBL/GenBank/DDBJ whole genome shotgun (WGS) entry which is preliminary data.</text>
</comment>
<organism evidence="1 2">
    <name type="scientific">Dactylosporangium sucinum</name>
    <dbReference type="NCBI Taxonomy" id="1424081"/>
    <lineage>
        <taxon>Bacteria</taxon>
        <taxon>Bacillati</taxon>
        <taxon>Actinomycetota</taxon>
        <taxon>Actinomycetes</taxon>
        <taxon>Micromonosporales</taxon>
        <taxon>Micromonosporaceae</taxon>
        <taxon>Dactylosporangium</taxon>
    </lineage>
</organism>
<accession>A0A917TMR3</accession>
<reference evidence="1" key="1">
    <citation type="journal article" date="2014" name="Int. J. Syst. Evol. Microbiol.">
        <title>Complete genome sequence of Corynebacterium casei LMG S-19264T (=DSM 44701T), isolated from a smear-ripened cheese.</title>
        <authorList>
            <consortium name="US DOE Joint Genome Institute (JGI-PGF)"/>
            <person name="Walter F."/>
            <person name="Albersmeier A."/>
            <person name="Kalinowski J."/>
            <person name="Ruckert C."/>
        </authorList>
    </citation>
    <scope>NUCLEOTIDE SEQUENCE</scope>
    <source>
        <strain evidence="1">JCM 19831</strain>
    </source>
</reference>
<name>A0A917TMR3_9ACTN</name>
<proteinExistence type="predicted"/>
<protein>
    <recommendedName>
        <fullName evidence="3">Sigma E regulatory protein, MucB/RseB</fullName>
    </recommendedName>
</protein>
<sequence>MVRREARRRWIIVGAALAVLVAVPVGIATAPAGAEQVPAPVLRQRILGSAGTAFQGYVETRGTVVLPDLPQLNDLAGLLGGTTSMRVWHAGPRAWRVAVLDPVGERDTYRTGDATYTWDFSRNLWTELTGDPAVRLPRAADLLPPDLARRLLLDAGAGVPMRSLPGQRIAGIAAAGLRLSPADPDTTIRRVDVWADPGTGLPLRVDVGSAFSSRFLDLSRTPPSADVVRPRGSSHSGFVTTAQPDVVAALNSVAGVGLPGSLAGRARVPGPVEAIAVYGTGLSRFVVVAVPGRLGERTLAAVREVVQSGTLTVLVARPSRRTYLLAGFVTPALLGRAQADLP</sequence>
<keyword evidence="2" id="KW-1185">Reference proteome</keyword>